<proteinExistence type="evidence at transcript level"/>
<protein>
    <submittedName>
        <fullName evidence="2">Alkaline nuclease</fullName>
    </submittedName>
</protein>
<evidence type="ECO:0000313" key="2">
    <source>
        <dbReference type="EMBL" id="AAB26947.1"/>
    </source>
</evidence>
<sequence>PRTGSRTLSSSPGRGARPRAPQGPVPRVGRNLREASRRTDCNKPVCHT</sequence>
<feature type="non-terminal residue" evidence="2">
    <location>
        <position position="48"/>
    </location>
</feature>
<feature type="region of interest" description="Disordered" evidence="1">
    <location>
        <begin position="1"/>
        <end position="48"/>
    </location>
</feature>
<dbReference type="EMBL" id="U27485">
    <property type="protein sequence ID" value="AAB26947.1"/>
    <property type="molecule type" value="mRNA"/>
</dbReference>
<organism evidence="2">
    <name type="scientific">Suid herpesvirus 1</name>
    <name type="common">SuHV-1</name>
    <name type="synonym">Pseudorabies virus</name>
    <dbReference type="NCBI Taxonomy" id="10345"/>
    <lineage>
        <taxon>Viruses</taxon>
        <taxon>Duplodnaviria</taxon>
        <taxon>Heunggongvirae</taxon>
        <taxon>Peploviricota</taxon>
        <taxon>Herviviricetes</taxon>
        <taxon>Herpesvirales</taxon>
        <taxon>Orthoherpesviridae</taxon>
        <taxon>Alphaherpesvirinae</taxon>
        <taxon>Varicellovirus</taxon>
        <taxon>Varicellovirus suidalpha1</taxon>
    </lineage>
</organism>
<feature type="compositionally biased region" description="Polar residues" evidence="1">
    <location>
        <begin position="1"/>
        <end position="12"/>
    </location>
</feature>
<evidence type="ECO:0000256" key="1">
    <source>
        <dbReference type="SAM" id="MobiDB-lite"/>
    </source>
</evidence>
<name>Q87071_SUHV</name>
<feature type="non-terminal residue" evidence="2">
    <location>
        <position position="1"/>
    </location>
</feature>
<accession>Q87071</accession>
<reference evidence="2" key="1">
    <citation type="submission" date="1995-05" db="EMBL/GenBank/DDBJ databases">
        <title>Characteristics of early transcripts of pseudorabies virus.</title>
        <authorList>
            <person name="Ho T."/>
            <person name="Hsiang C."/>
            <person name="Chang T."/>
        </authorList>
    </citation>
    <scope>NUCLEOTIDE SEQUENCE</scope>
    <source>
        <strain evidence="2">TNL</strain>
    </source>
</reference>
<feature type="compositionally biased region" description="Basic and acidic residues" evidence="1">
    <location>
        <begin position="31"/>
        <end position="41"/>
    </location>
</feature>